<dbReference type="Proteomes" id="UP000503297">
    <property type="component" value="Chromosome"/>
</dbReference>
<dbReference type="Pfam" id="PF13450">
    <property type="entry name" value="NAD_binding_8"/>
    <property type="match status" value="1"/>
</dbReference>
<reference evidence="8" key="1">
    <citation type="submission" date="2020-05" db="EMBL/GenBank/DDBJ databases">
        <title>Novel species in genus Nocardioides.</title>
        <authorList>
            <person name="Zhang G."/>
        </authorList>
    </citation>
    <scope>NUCLEOTIDE SEQUENCE [LARGE SCALE GENOMIC DNA]</scope>
    <source>
        <strain evidence="8">zg-1050</strain>
    </source>
</reference>
<dbReference type="GO" id="GO:0008767">
    <property type="term" value="F:UDP-galactopyranose mutase activity"/>
    <property type="evidence" value="ECO:0007669"/>
    <property type="project" value="UniProtKB-EC"/>
</dbReference>
<dbReference type="PANTHER" id="PTHR21197:SF0">
    <property type="entry name" value="UDP-GALACTOPYRANOSE MUTASE"/>
    <property type="match status" value="1"/>
</dbReference>
<dbReference type="GO" id="GO:0005829">
    <property type="term" value="C:cytosol"/>
    <property type="evidence" value="ECO:0007669"/>
    <property type="project" value="TreeGrafter"/>
</dbReference>
<dbReference type="NCBIfam" id="TIGR00031">
    <property type="entry name" value="UDP-GALP_mutase"/>
    <property type="match status" value="1"/>
</dbReference>
<evidence type="ECO:0000313" key="7">
    <source>
        <dbReference type="EMBL" id="QKF06683.1"/>
    </source>
</evidence>
<organism evidence="7 8">
    <name type="scientific">Berryella wangjianweii</name>
    <dbReference type="NCBI Taxonomy" id="2734634"/>
    <lineage>
        <taxon>Bacteria</taxon>
        <taxon>Bacillati</taxon>
        <taxon>Actinomycetota</taxon>
        <taxon>Coriobacteriia</taxon>
        <taxon>Eggerthellales</taxon>
        <taxon>Eggerthellaceae</taxon>
        <taxon>Berryella</taxon>
    </lineage>
</organism>
<evidence type="ECO:0000256" key="5">
    <source>
        <dbReference type="ARBA" id="ARBA00023235"/>
    </source>
</evidence>
<dbReference type="AlphaFoldDB" id="A0A6M8J1Y3"/>
<dbReference type="SUPFAM" id="SSF54373">
    <property type="entry name" value="FAD-linked reductases, C-terminal domain"/>
    <property type="match status" value="1"/>
</dbReference>
<evidence type="ECO:0000256" key="1">
    <source>
        <dbReference type="ARBA" id="ARBA00001974"/>
    </source>
</evidence>
<dbReference type="SUPFAM" id="SSF51971">
    <property type="entry name" value="Nucleotide-binding domain"/>
    <property type="match status" value="1"/>
</dbReference>
<dbReference type="PANTHER" id="PTHR21197">
    <property type="entry name" value="UDP-GALACTOPYRANOSE MUTASE"/>
    <property type="match status" value="1"/>
</dbReference>
<keyword evidence="3" id="KW-0285">Flavoprotein</keyword>
<dbReference type="EMBL" id="CP053716">
    <property type="protein sequence ID" value="QKF06683.1"/>
    <property type="molecule type" value="Genomic_DNA"/>
</dbReference>
<dbReference type="KEGG" id="bwa:HLV38_00020"/>
<keyword evidence="5 7" id="KW-0413">Isomerase</keyword>
<keyword evidence="8" id="KW-1185">Reference proteome</keyword>
<comment type="cofactor">
    <cofactor evidence="1">
        <name>FAD</name>
        <dbReference type="ChEBI" id="CHEBI:57692"/>
    </cofactor>
</comment>
<feature type="domain" description="UDP-galactopyranose mutase C-terminal" evidence="6">
    <location>
        <begin position="144"/>
        <end position="344"/>
    </location>
</feature>
<evidence type="ECO:0000256" key="3">
    <source>
        <dbReference type="ARBA" id="ARBA00022630"/>
    </source>
</evidence>
<dbReference type="EC" id="5.4.99.9" evidence="7"/>
<sequence length="376" mass="43450">MYDLLVVGSGLFGSVVAFEARRRGKRVLVVDKRDHLGGNCFTQRIEGIDVHRYGAHIFRTSDRAIWDYLRQFCEFNHFVNSPVANYKGELYNMPFNMNTFNQLWGVVTPAEARARIEAQRVPCASPRNLEEHVLSLVGRDVYEKLVRGYTEKQWGRPCTELPPSVMRRIPLRFTYDNNYFNDPYQGIPMEGYAVVMQRMLEGCELRLSTDYLAHRSELDALADAVVYTGAIDGFYGYDLGPLEYRSLRFEHETLDVDNYQGVAVMNFNDADTPYTRIIEHKHFAFGTQPVTVVSREYPAGWQPGDDPYYPINDRRNAALYARYRERADAQSRVRFGGRLGEYRYYDMQDTVKSALAKYEEWFGAESDAGDRGGRIR</sequence>
<dbReference type="RefSeq" id="WP_173163304.1">
    <property type="nucleotide sequence ID" value="NZ_CP053716.1"/>
</dbReference>
<evidence type="ECO:0000313" key="8">
    <source>
        <dbReference type="Proteomes" id="UP000503297"/>
    </source>
</evidence>
<proteinExistence type="inferred from homology"/>
<keyword evidence="4" id="KW-0274">FAD</keyword>
<accession>A0A6M8J1Y3</accession>
<dbReference type="Pfam" id="PF03275">
    <property type="entry name" value="GLF"/>
    <property type="match status" value="1"/>
</dbReference>
<evidence type="ECO:0000256" key="2">
    <source>
        <dbReference type="ARBA" id="ARBA00009321"/>
    </source>
</evidence>
<dbReference type="GO" id="GO:0050660">
    <property type="term" value="F:flavin adenine dinucleotide binding"/>
    <property type="evidence" value="ECO:0007669"/>
    <property type="project" value="TreeGrafter"/>
</dbReference>
<evidence type="ECO:0000256" key="4">
    <source>
        <dbReference type="ARBA" id="ARBA00022827"/>
    </source>
</evidence>
<comment type="similarity">
    <text evidence="2">Belongs to the UDP-galactopyranose/dTDP-fucopyranose mutase family.</text>
</comment>
<dbReference type="Gene3D" id="3.40.50.720">
    <property type="entry name" value="NAD(P)-binding Rossmann-like Domain"/>
    <property type="match status" value="3"/>
</dbReference>
<protein>
    <submittedName>
        <fullName evidence="7">UDP-galactopyranose mutase</fullName>
        <ecNumber evidence="7">5.4.99.9</ecNumber>
    </submittedName>
</protein>
<gene>
    <name evidence="7" type="primary">glf</name>
    <name evidence="7" type="ORF">HLV38_00020</name>
</gene>
<evidence type="ECO:0000259" key="6">
    <source>
        <dbReference type="Pfam" id="PF03275"/>
    </source>
</evidence>
<name>A0A6M8J1Y3_9ACTN</name>
<dbReference type="InterPro" id="IPR004379">
    <property type="entry name" value="UDP-GALP_mutase"/>
</dbReference>
<dbReference type="InterPro" id="IPR015899">
    <property type="entry name" value="UDP-GalPyranose_mutase_C"/>
</dbReference>